<keyword evidence="2" id="KW-0143">Chaperone</keyword>
<dbReference type="FunFam" id="1.10.287.370:FF:000004">
    <property type="entry name" value="Probable prefoldin subunit 5"/>
    <property type="match status" value="1"/>
</dbReference>
<dbReference type="AlphaFoldDB" id="A0A0L0DSI6"/>
<keyword evidence="4" id="KW-1185">Reference proteome</keyword>
<dbReference type="GeneID" id="25569050"/>
<dbReference type="STRING" id="461836.A0A0L0DSI6"/>
<dbReference type="Gene3D" id="1.10.287.370">
    <property type="match status" value="1"/>
</dbReference>
<dbReference type="PANTHER" id="PTHR12674">
    <property type="entry name" value="PREFOLDIN SUBUNIT 5"/>
    <property type="match status" value="1"/>
</dbReference>
<dbReference type="EMBL" id="GL349498">
    <property type="protein sequence ID" value="KNC55309.1"/>
    <property type="molecule type" value="Genomic_DNA"/>
</dbReference>
<dbReference type="HAMAP" id="MF_00308">
    <property type="entry name" value="PfdA"/>
    <property type="match status" value="1"/>
</dbReference>
<dbReference type="PANTHER" id="PTHR12674:SF2">
    <property type="entry name" value="PREFOLDIN SUBUNIT 5"/>
    <property type="match status" value="1"/>
</dbReference>
<dbReference type="GO" id="GO:0006457">
    <property type="term" value="P:protein folding"/>
    <property type="evidence" value="ECO:0007669"/>
    <property type="project" value="InterPro"/>
</dbReference>
<dbReference type="GO" id="GO:0051082">
    <property type="term" value="F:unfolded protein binding"/>
    <property type="evidence" value="ECO:0007669"/>
    <property type="project" value="InterPro"/>
</dbReference>
<dbReference type="Pfam" id="PF02996">
    <property type="entry name" value="Prefoldin"/>
    <property type="match status" value="1"/>
</dbReference>
<dbReference type="SUPFAM" id="SSF46579">
    <property type="entry name" value="Prefoldin"/>
    <property type="match status" value="1"/>
</dbReference>
<dbReference type="InterPro" id="IPR004127">
    <property type="entry name" value="Prefoldin_subunit_alpha"/>
</dbReference>
<dbReference type="InterPro" id="IPR011599">
    <property type="entry name" value="PFD_alpha_archaea"/>
</dbReference>
<dbReference type="GO" id="GO:1990115">
    <property type="term" value="P:RNA polymerase III assembly"/>
    <property type="evidence" value="ECO:0007669"/>
    <property type="project" value="TreeGrafter"/>
</dbReference>
<evidence type="ECO:0000313" key="4">
    <source>
        <dbReference type="Proteomes" id="UP000054408"/>
    </source>
</evidence>
<evidence type="ECO:0000256" key="2">
    <source>
        <dbReference type="ARBA" id="ARBA00023186"/>
    </source>
</evidence>
<sequence>MAQQNKGVDLRSLPLDKLQMVGKSLEQDLENLTASYSGLSVAAAKFRTSRASLEAINDDNQGKDVLLPLTTSMYVPGKLADVSKVMVDVGTGYYVEKSIPDAQAFFDRKLEFLKSQSEAVEKQIATKNQQYRVLRQIAGEAQAKAEAEARATAGASSSS</sequence>
<dbReference type="CDD" id="cd23157">
    <property type="entry name" value="Prefoldin_5"/>
    <property type="match status" value="1"/>
</dbReference>
<proteinExistence type="inferred from homology"/>
<accession>A0A0L0DSI6</accession>
<comment type="similarity">
    <text evidence="1">Belongs to the prefoldin subunit alpha family.</text>
</comment>
<gene>
    <name evidence="3" type="ORF">AMSG_10952</name>
</gene>
<organism evidence="3 4">
    <name type="scientific">Thecamonas trahens ATCC 50062</name>
    <dbReference type="NCBI Taxonomy" id="461836"/>
    <lineage>
        <taxon>Eukaryota</taxon>
        <taxon>Apusozoa</taxon>
        <taxon>Apusomonadida</taxon>
        <taxon>Apusomonadidae</taxon>
        <taxon>Thecamonas</taxon>
    </lineage>
</organism>
<dbReference type="GO" id="GO:1990113">
    <property type="term" value="P:RNA polymerase I assembly"/>
    <property type="evidence" value="ECO:0007669"/>
    <property type="project" value="TreeGrafter"/>
</dbReference>
<evidence type="ECO:0000256" key="1">
    <source>
        <dbReference type="ARBA" id="ARBA00010048"/>
    </source>
</evidence>
<evidence type="ECO:0000313" key="3">
    <source>
        <dbReference type="EMBL" id="KNC55309.1"/>
    </source>
</evidence>
<dbReference type="RefSeq" id="XP_013753129.1">
    <property type="nucleotide sequence ID" value="XM_013897675.1"/>
</dbReference>
<protein>
    <submittedName>
        <fullName evidence="3">Prefoldin, alpha subunit</fullName>
    </submittedName>
</protein>
<dbReference type="Proteomes" id="UP000054408">
    <property type="component" value="Unassembled WGS sequence"/>
</dbReference>
<dbReference type="OMA" id="QAKFKAC"/>
<dbReference type="GO" id="GO:0005737">
    <property type="term" value="C:cytoplasm"/>
    <property type="evidence" value="ECO:0007669"/>
    <property type="project" value="TreeGrafter"/>
</dbReference>
<dbReference type="NCBIfam" id="TIGR00293">
    <property type="entry name" value="prefoldin subunit alpha"/>
    <property type="match status" value="1"/>
</dbReference>
<dbReference type="eggNOG" id="KOG3048">
    <property type="taxonomic scope" value="Eukaryota"/>
</dbReference>
<dbReference type="OrthoDB" id="10267474at2759"/>
<name>A0A0L0DSI6_THETB</name>
<dbReference type="GO" id="GO:0016272">
    <property type="term" value="C:prefoldin complex"/>
    <property type="evidence" value="ECO:0007669"/>
    <property type="project" value="InterPro"/>
</dbReference>
<reference evidence="3 4" key="1">
    <citation type="submission" date="2010-05" db="EMBL/GenBank/DDBJ databases">
        <title>The Genome Sequence of Thecamonas trahens ATCC 50062.</title>
        <authorList>
            <consortium name="The Broad Institute Genome Sequencing Platform"/>
            <person name="Russ C."/>
            <person name="Cuomo C."/>
            <person name="Shea T."/>
            <person name="Young S.K."/>
            <person name="Zeng Q."/>
            <person name="Koehrsen M."/>
            <person name="Haas B."/>
            <person name="Borodovsky M."/>
            <person name="Guigo R."/>
            <person name="Alvarado L."/>
            <person name="Berlin A."/>
            <person name="Bochicchio J."/>
            <person name="Borenstein D."/>
            <person name="Chapman S."/>
            <person name="Chen Z."/>
            <person name="Freedman E."/>
            <person name="Gellesch M."/>
            <person name="Goldberg J."/>
            <person name="Griggs A."/>
            <person name="Gujja S."/>
            <person name="Heilman E."/>
            <person name="Heiman D."/>
            <person name="Hepburn T."/>
            <person name="Howarth C."/>
            <person name="Jen D."/>
            <person name="Larson L."/>
            <person name="Mehta T."/>
            <person name="Park D."/>
            <person name="Pearson M."/>
            <person name="Roberts A."/>
            <person name="Saif S."/>
            <person name="Shenoy N."/>
            <person name="Sisk P."/>
            <person name="Stolte C."/>
            <person name="Sykes S."/>
            <person name="Thomson T."/>
            <person name="Walk T."/>
            <person name="White J."/>
            <person name="Yandava C."/>
            <person name="Burger G."/>
            <person name="Gray M.W."/>
            <person name="Holland P.W.H."/>
            <person name="King N."/>
            <person name="Lang F.B.F."/>
            <person name="Roger A.J."/>
            <person name="Ruiz-Trillo I."/>
            <person name="Lander E."/>
            <person name="Nusbaum C."/>
        </authorList>
    </citation>
    <scope>NUCLEOTIDE SEQUENCE [LARGE SCALE GENOMIC DNA]</scope>
    <source>
        <strain evidence="3 4">ATCC 50062</strain>
    </source>
</reference>
<dbReference type="GO" id="GO:1990114">
    <property type="term" value="P:RNA polymerase II core complex assembly"/>
    <property type="evidence" value="ECO:0007669"/>
    <property type="project" value="TreeGrafter"/>
</dbReference>
<dbReference type="InterPro" id="IPR009053">
    <property type="entry name" value="Prefoldin"/>
</dbReference>